<reference evidence="2 3" key="1">
    <citation type="journal article" date="2017" name="BMC Genomics">
        <title>Whole-genome assembly of Babesia ovata and comparative genomics between closely related pathogens.</title>
        <authorList>
            <person name="Yamagishi J."/>
            <person name="Asada M."/>
            <person name="Hakimi H."/>
            <person name="Tanaka T.Q."/>
            <person name="Sugimoto C."/>
            <person name="Kawazu S."/>
        </authorList>
    </citation>
    <scope>NUCLEOTIDE SEQUENCE [LARGE SCALE GENOMIC DNA]</scope>
    <source>
        <strain evidence="2 3">Miyake</strain>
    </source>
</reference>
<feature type="region of interest" description="Disordered" evidence="1">
    <location>
        <begin position="1"/>
        <end position="25"/>
    </location>
</feature>
<protein>
    <submittedName>
        <fullName evidence="2">PAS domain S-box diguanylate cyclase (GGDEF) domain-containing protein, putative</fullName>
    </submittedName>
</protein>
<accession>A0A2H6KHC5</accession>
<dbReference type="OrthoDB" id="365167at2759"/>
<evidence type="ECO:0000313" key="3">
    <source>
        <dbReference type="Proteomes" id="UP000236319"/>
    </source>
</evidence>
<dbReference type="GeneID" id="39876162"/>
<dbReference type="Proteomes" id="UP000236319">
    <property type="component" value="Unassembled WGS sequence"/>
</dbReference>
<dbReference type="AlphaFoldDB" id="A0A2H6KHC5"/>
<sequence>MEQRSKTDPPIPPPMAGSTKDQKSRRTELVRLLGNEIVPALRRSDGRIDVATKTMLKPAWLAAFLNDVRTCDPPSCGWSVLMLERAECYNLYNEVINGKLEEVKERILIQDGTHTEANLQEMPKLAMLAHCRKQQIHHICENITDWERIEIDRIFRLNKLYTIDLTMRHGYFTPAHKPTIGGGKPLPQPFYVNPEDDPNYDPPGSTPASRLMNRMLRGDENEEDKFVPTDLETRQRGLALVAKEMEPFEHLSPEQLSDLVLRNCKKEYELAEAIYRRRMRGRIIEDHHEMQLMSDGGENVGMHTSTNIKGNNGHEKPDGRISGRIIHGLREEYVISPNILLTDSLVFLSMLEHLQWQFASAVEMPVESLVNVHNMGDSITNPRPPQLLFVDPRCQEANKYAREYSASFSDAWEHRCHLNAIDNDNVSSPSGGNVDTLLLFGDDPVFYLKDQEMLQHMIRHGVGLKIHSKVPGFTLPPEPTEHQKATIFYRLSSSQPHVQQVCSNCGYHVFSHTVKAHDGESLTSSEMDNFVDQNRPHCPICESQGCSLSQLWVTGSRGYSPEPYPIPVEDEFCVE</sequence>
<keyword evidence="3" id="KW-1185">Reference proteome</keyword>
<comment type="caution">
    <text evidence="2">The sequence shown here is derived from an EMBL/GenBank/DDBJ whole genome shotgun (WGS) entry which is preliminary data.</text>
</comment>
<name>A0A2H6KHC5_9APIC</name>
<proteinExistence type="predicted"/>
<organism evidence="2 3">
    <name type="scientific">Babesia ovata</name>
    <dbReference type="NCBI Taxonomy" id="189622"/>
    <lineage>
        <taxon>Eukaryota</taxon>
        <taxon>Sar</taxon>
        <taxon>Alveolata</taxon>
        <taxon>Apicomplexa</taxon>
        <taxon>Aconoidasida</taxon>
        <taxon>Piroplasmida</taxon>
        <taxon>Babesiidae</taxon>
        <taxon>Babesia</taxon>
    </lineage>
</organism>
<dbReference type="EMBL" id="BDSA01000004">
    <property type="protein sequence ID" value="GBE62392.1"/>
    <property type="molecule type" value="Genomic_DNA"/>
</dbReference>
<gene>
    <name evidence="2" type="ORF">BOVATA_038850</name>
</gene>
<evidence type="ECO:0000313" key="2">
    <source>
        <dbReference type="EMBL" id="GBE62392.1"/>
    </source>
</evidence>
<dbReference type="VEuPathDB" id="PiroplasmaDB:BOVATA_038850"/>
<dbReference type="RefSeq" id="XP_028868635.1">
    <property type="nucleotide sequence ID" value="XM_029012802.1"/>
</dbReference>
<evidence type="ECO:0000256" key="1">
    <source>
        <dbReference type="SAM" id="MobiDB-lite"/>
    </source>
</evidence>